<organism evidence="2 3">
    <name type="scientific">Gehongia tenuis</name>
    <dbReference type="NCBI Taxonomy" id="2763655"/>
    <lineage>
        <taxon>Bacteria</taxon>
        <taxon>Bacillati</taxon>
        <taxon>Bacillota</taxon>
        <taxon>Clostridia</taxon>
        <taxon>Christensenellales</taxon>
        <taxon>Christensenellaceae</taxon>
        <taxon>Gehongia</taxon>
    </lineage>
</organism>
<dbReference type="PANTHER" id="PTHR39673">
    <property type="entry name" value="TUNGSTEN FORMYLMETHANOFURAN DEHYDROGENASE, SUBUNIT C (FWDC)"/>
    <property type="match status" value="1"/>
</dbReference>
<dbReference type="PANTHER" id="PTHR39673:SF5">
    <property type="entry name" value="TUNGSTEN-CONTAINING FORMYLMETHANOFURAN DEHYDROGENASE 2 SUBUNIT C"/>
    <property type="match status" value="1"/>
</dbReference>
<dbReference type="RefSeq" id="WP_249314467.1">
    <property type="nucleotide sequence ID" value="NZ_JACRSR010000001.1"/>
</dbReference>
<dbReference type="Proteomes" id="UP000623172">
    <property type="component" value="Unassembled WGS sequence"/>
</dbReference>
<comment type="caution">
    <text evidence="2">The sequence shown here is derived from an EMBL/GenBank/DDBJ whole genome shotgun (WGS) entry which is preliminary data.</text>
</comment>
<evidence type="ECO:0000313" key="3">
    <source>
        <dbReference type="Proteomes" id="UP000623172"/>
    </source>
</evidence>
<name>A0A926D2U4_9FIRM</name>
<keyword evidence="3" id="KW-1185">Reference proteome</keyword>
<proteinExistence type="predicted"/>
<dbReference type="Pfam" id="PF01493">
    <property type="entry name" value="GXGXG"/>
    <property type="match status" value="1"/>
</dbReference>
<sequence length="237" mass="24944">MKIDGNGMHFQALNDKIRTSPDRDIEVVHLLGQRYIASGLSGKNLTLRGTPGNALGSYLDGGAIEVFGNAQDGLGDTMNDGEIIVHGRCGDAAGYAMRGGRILIEGDVGYRAGIHMKAYRDKVPVLVVGGRAGSFLGEYQAGGLILVLGLGSSEPPVGDFCASGMHGGAICLRTKTLPKLPAQVNVHLATAEDMAKIQPHLAAYEKAFAVSPSALSGEYFVLTPSTANPYRQLYTLN</sequence>
<dbReference type="EMBL" id="JACRSR010000001">
    <property type="protein sequence ID" value="MBC8530491.1"/>
    <property type="molecule type" value="Genomic_DNA"/>
</dbReference>
<protein>
    <submittedName>
        <fullName evidence="2">Glutamate synthase</fullName>
    </submittedName>
</protein>
<accession>A0A926D2U4</accession>
<dbReference type="AlphaFoldDB" id="A0A926D2U4"/>
<gene>
    <name evidence="2" type="ORF">H8696_01345</name>
</gene>
<evidence type="ECO:0000313" key="2">
    <source>
        <dbReference type="EMBL" id="MBC8530491.1"/>
    </source>
</evidence>
<feature type="domain" description="Glutamate synthase alpha subunit C-terminal" evidence="1">
    <location>
        <begin position="27"/>
        <end position="195"/>
    </location>
</feature>
<dbReference type="SUPFAM" id="SSF69336">
    <property type="entry name" value="Alpha subunit of glutamate synthase, C-terminal domain"/>
    <property type="match status" value="1"/>
</dbReference>
<dbReference type="InterPro" id="IPR036485">
    <property type="entry name" value="Glu_synth_asu_C_sf"/>
</dbReference>
<reference evidence="2" key="1">
    <citation type="submission" date="2020-08" db="EMBL/GenBank/DDBJ databases">
        <title>Genome public.</title>
        <authorList>
            <person name="Liu C."/>
            <person name="Sun Q."/>
        </authorList>
    </citation>
    <scope>NUCLEOTIDE SEQUENCE</scope>
    <source>
        <strain evidence="2">NSJ-53</strain>
    </source>
</reference>
<dbReference type="InterPro" id="IPR002489">
    <property type="entry name" value="Glu_synth_asu_C"/>
</dbReference>
<dbReference type="GO" id="GO:0016491">
    <property type="term" value="F:oxidoreductase activity"/>
    <property type="evidence" value="ECO:0007669"/>
    <property type="project" value="InterPro"/>
</dbReference>
<evidence type="ECO:0000259" key="1">
    <source>
        <dbReference type="Pfam" id="PF01493"/>
    </source>
</evidence>
<dbReference type="Gene3D" id="2.160.20.60">
    <property type="entry name" value="Glutamate synthase, alpha subunit, C-terminal domain"/>
    <property type="match status" value="1"/>
</dbReference>